<dbReference type="PANTHER" id="PTHR43649">
    <property type="entry name" value="ARABINOSE-BINDING PROTEIN-RELATED"/>
    <property type="match status" value="1"/>
</dbReference>
<reference evidence="3 4" key="1">
    <citation type="submission" date="2016-12" db="EMBL/GenBank/DDBJ databases">
        <title>The draft genome sequence of Actinophytocola sp. 11-183.</title>
        <authorList>
            <person name="Wang W."/>
            <person name="Yuan L."/>
        </authorList>
    </citation>
    <scope>NUCLEOTIDE SEQUENCE [LARGE SCALE GENOMIC DNA]</scope>
    <source>
        <strain evidence="3 4">11-183</strain>
    </source>
</reference>
<comment type="caution">
    <text evidence="3">The sequence shown here is derived from an EMBL/GenBank/DDBJ whole genome shotgun (WGS) entry which is preliminary data.</text>
</comment>
<protein>
    <recommendedName>
        <fullName evidence="5">Sugar ABC transporter substrate-binding protein</fullName>
    </recommendedName>
</protein>
<dbReference type="EMBL" id="MSIE01000002">
    <property type="protein sequence ID" value="OLF19107.1"/>
    <property type="molecule type" value="Genomic_DNA"/>
</dbReference>
<organism evidence="3 4">
    <name type="scientific">Actinophytocola xanthii</name>
    <dbReference type="NCBI Taxonomy" id="1912961"/>
    <lineage>
        <taxon>Bacteria</taxon>
        <taxon>Bacillati</taxon>
        <taxon>Actinomycetota</taxon>
        <taxon>Actinomycetes</taxon>
        <taxon>Pseudonocardiales</taxon>
        <taxon>Pseudonocardiaceae</taxon>
    </lineage>
</organism>
<evidence type="ECO:0000313" key="4">
    <source>
        <dbReference type="Proteomes" id="UP000185596"/>
    </source>
</evidence>
<gene>
    <name evidence="3" type="ORF">BU204_01665</name>
</gene>
<dbReference type="InterPro" id="IPR006059">
    <property type="entry name" value="SBP"/>
</dbReference>
<evidence type="ECO:0000256" key="1">
    <source>
        <dbReference type="ARBA" id="ARBA00008520"/>
    </source>
</evidence>
<dbReference type="STRING" id="1912961.BU204_01665"/>
<dbReference type="PROSITE" id="PS51257">
    <property type="entry name" value="PROKAR_LIPOPROTEIN"/>
    <property type="match status" value="1"/>
</dbReference>
<proteinExistence type="inferred from homology"/>
<keyword evidence="4" id="KW-1185">Reference proteome</keyword>
<keyword evidence="2" id="KW-0813">Transport</keyword>
<accession>A0A1Q8CXL1</accession>
<dbReference type="RefSeq" id="WP_143229250.1">
    <property type="nucleotide sequence ID" value="NZ_MSIE01000002.1"/>
</dbReference>
<dbReference type="InterPro" id="IPR050490">
    <property type="entry name" value="Bact_solute-bd_prot1"/>
</dbReference>
<dbReference type="SUPFAM" id="SSF53850">
    <property type="entry name" value="Periplasmic binding protein-like II"/>
    <property type="match status" value="1"/>
</dbReference>
<dbReference type="Pfam" id="PF01547">
    <property type="entry name" value="SBP_bac_1"/>
    <property type="match status" value="1"/>
</dbReference>
<dbReference type="PANTHER" id="PTHR43649:SF29">
    <property type="entry name" value="OSMOPROTECTIVE COMPOUNDS-BINDING PROTEIN GGTB"/>
    <property type="match status" value="1"/>
</dbReference>
<evidence type="ECO:0000256" key="2">
    <source>
        <dbReference type="ARBA" id="ARBA00022448"/>
    </source>
</evidence>
<dbReference type="OrthoDB" id="8663148at2"/>
<sequence length="423" mass="45285">MPSRAVHRRTVLRAAALGPAFGLAGGCAGLGRATGLGESVRIAVSWSSTELAAFQRVLGRYVDDCALVPLGDDIDAALGANPTGRPDIVALPQPKLVRANRDRLAPLPDEVWHHDFDALWSPQLPAYGGRHHAVPFKLAHSSVVWYRRRLFVEHGLDTPRSWTDWLDLNERIVERTGVAPLALGGADGWLLARFFENVLLRHFDDTYDALVAGERGGWAGRDVRDAFGMVAEMWGASGALAGGPERALVAQYPEAVLEVFRHHTAAMVAAPAFAESVTRSFGVPDDEIGTFTFPSAAGLDGRLVVTGDLLVLTAPASPAARRVLRHLCTPDAPVPWIRDTGGFIAADPETDTREYSQNLLELALELARPSNDLQFGLSDTVALGALLQEVLQNLLRALAAGTEPGEAAREAATAMADAGRAAR</sequence>
<evidence type="ECO:0008006" key="5">
    <source>
        <dbReference type="Google" id="ProtNLM"/>
    </source>
</evidence>
<name>A0A1Q8CXL1_9PSEU</name>
<dbReference type="Proteomes" id="UP000185596">
    <property type="component" value="Unassembled WGS sequence"/>
</dbReference>
<dbReference type="Gene3D" id="3.40.190.10">
    <property type="entry name" value="Periplasmic binding protein-like II"/>
    <property type="match status" value="2"/>
</dbReference>
<dbReference type="PROSITE" id="PS51318">
    <property type="entry name" value="TAT"/>
    <property type="match status" value="1"/>
</dbReference>
<evidence type="ECO:0000313" key="3">
    <source>
        <dbReference type="EMBL" id="OLF19107.1"/>
    </source>
</evidence>
<dbReference type="AlphaFoldDB" id="A0A1Q8CXL1"/>
<comment type="similarity">
    <text evidence="1">Belongs to the bacterial solute-binding protein 1 family.</text>
</comment>
<dbReference type="InterPro" id="IPR006311">
    <property type="entry name" value="TAT_signal"/>
</dbReference>